<evidence type="ECO:0000313" key="2">
    <source>
        <dbReference type="EMBL" id="GIX83944.1"/>
    </source>
</evidence>
<proteinExistence type="predicted"/>
<evidence type="ECO:0000313" key="3">
    <source>
        <dbReference type="Proteomes" id="UP001054945"/>
    </source>
</evidence>
<name>A0AAV4NHX9_CAEEX</name>
<reference evidence="2 3" key="1">
    <citation type="submission" date="2021-06" db="EMBL/GenBank/DDBJ databases">
        <title>Caerostris extrusa draft genome.</title>
        <authorList>
            <person name="Kono N."/>
            <person name="Arakawa K."/>
        </authorList>
    </citation>
    <scope>NUCLEOTIDE SEQUENCE [LARGE SCALE GENOMIC DNA]</scope>
</reference>
<evidence type="ECO:0000256" key="1">
    <source>
        <dbReference type="SAM" id="MobiDB-lite"/>
    </source>
</evidence>
<feature type="region of interest" description="Disordered" evidence="1">
    <location>
        <begin position="153"/>
        <end position="174"/>
    </location>
</feature>
<accession>A0AAV4NHX9</accession>
<keyword evidence="3" id="KW-1185">Reference proteome</keyword>
<dbReference type="EMBL" id="BPLR01020915">
    <property type="protein sequence ID" value="GIX83944.1"/>
    <property type="molecule type" value="Genomic_DNA"/>
</dbReference>
<gene>
    <name evidence="2" type="ORF">CEXT_812761</name>
</gene>
<dbReference type="AlphaFoldDB" id="A0AAV4NHX9"/>
<dbReference type="Proteomes" id="UP001054945">
    <property type="component" value="Unassembled WGS sequence"/>
</dbReference>
<protein>
    <submittedName>
        <fullName evidence="2">Uncharacterized protein</fullName>
    </submittedName>
</protein>
<organism evidence="2 3">
    <name type="scientific">Caerostris extrusa</name>
    <name type="common">Bark spider</name>
    <name type="synonym">Caerostris bankana</name>
    <dbReference type="NCBI Taxonomy" id="172846"/>
    <lineage>
        <taxon>Eukaryota</taxon>
        <taxon>Metazoa</taxon>
        <taxon>Ecdysozoa</taxon>
        <taxon>Arthropoda</taxon>
        <taxon>Chelicerata</taxon>
        <taxon>Arachnida</taxon>
        <taxon>Araneae</taxon>
        <taxon>Araneomorphae</taxon>
        <taxon>Entelegynae</taxon>
        <taxon>Araneoidea</taxon>
        <taxon>Araneidae</taxon>
        <taxon>Caerostris</taxon>
    </lineage>
</organism>
<comment type="caution">
    <text evidence="2">The sequence shown here is derived from an EMBL/GenBank/DDBJ whole genome shotgun (WGS) entry which is preliminary data.</text>
</comment>
<sequence length="335" mass="36924">MNLYARVLGELMGPANHVKHCSLVLVRWTAVQIGMGLGPGTVGQGQSGWLVFSKATWSPVVASDRGQPRQCQLRDRASKTKNNVESSQLGINGLRCNMVLSECEGPARDMKTEICFLCFSCLIFKQHVNFPDNTCRAACFSCASPMIGECSAESKRERQGPSQGRTGHGPRPMPGVAVTYPVQRAIEAGRLDPGKVPSPDSLRGKCLLSNRSAFFTLHERSEKKAVSSQMLRPSTVNNCLSCQATCRLVPISHSITAAQCRYRKSHLIHKVKTYKKLPWVLEQPCSFTISEYTCFLSSLEQVALPLEYSGALEHPVVCTLHLAFQSTTNVFKFLE</sequence>